<feature type="domain" description="HTH tetR-type" evidence="5">
    <location>
        <begin position="20"/>
        <end position="80"/>
    </location>
</feature>
<dbReference type="AlphaFoldDB" id="A0A2V5KPF3"/>
<dbReference type="RefSeq" id="WP_110841605.1">
    <property type="nucleotide sequence ID" value="NZ_QJVJ01000008.1"/>
</dbReference>
<keyword evidence="7" id="KW-1185">Reference proteome</keyword>
<dbReference type="Gene3D" id="1.10.357.10">
    <property type="entry name" value="Tetracycline Repressor, domain 2"/>
    <property type="match status" value="1"/>
</dbReference>
<dbReference type="InterPro" id="IPR041669">
    <property type="entry name" value="TetR_C_15"/>
</dbReference>
<keyword evidence="3" id="KW-0804">Transcription</keyword>
<keyword evidence="1" id="KW-0805">Transcription regulation</keyword>
<dbReference type="PRINTS" id="PR00455">
    <property type="entry name" value="HTHTETR"/>
</dbReference>
<gene>
    <name evidence="6" type="ORF">DLM86_18855</name>
</gene>
<dbReference type="OrthoDB" id="9812484at2"/>
<proteinExistence type="predicted"/>
<dbReference type="GO" id="GO:0000976">
    <property type="term" value="F:transcription cis-regulatory region binding"/>
    <property type="evidence" value="ECO:0007669"/>
    <property type="project" value="TreeGrafter"/>
</dbReference>
<evidence type="ECO:0000256" key="1">
    <source>
        <dbReference type="ARBA" id="ARBA00023015"/>
    </source>
</evidence>
<accession>A0A2V5KPF3</accession>
<keyword evidence="2 4" id="KW-0238">DNA-binding</keyword>
<dbReference type="InterPro" id="IPR050109">
    <property type="entry name" value="HTH-type_TetR-like_transc_reg"/>
</dbReference>
<dbReference type="SUPFAM" id="SSF48498">
    <property type="entry name" value="Tetracyclin repressor-like, C-terminal domain"/>
    <property type="match status" value="1"/>
</dbReference>
<dbReference type="GO" id="GO:0003700">
    <property type="term" value="F:DNA-binding transcription factor activity"/>
    <property type="evidence" value="ECO:0007669"/>
    <property type="project" value="TreeGrafter"/>
</dbReference>
<dbReference type="InterPro" id="IPR036271">
    <property type="entry name" value="Tet_transcr_reg_TetR-rel_C_sf"/>
</dbReference>
<evidence type="ECO:0000313" key="6">
    <source>
        <dbReference type="EMBL" id="PYI53057.1"/>
    </source>
</evidence>
<dbReference type="EMBL" id="QJVJ01000008">
    <property type="protein sequence ID" value="PYI53057.1"/>
    <property type="molecule type" value="Genomic_DNA"/>
</dbReference>
<protein>
    <recommendedName>
        <fullName evidence="5">HTH tetR-type domain-containing protein</fullName>
    </recommendedName>
</protein>
<dbReference type="Proteomes" id="UP000247476">
    <property type="component" value="Unassembled WGS sequence"/>
</dbReference>
<evidence type="ECO:0000256" key="3">
    <source>
        <dbReference type="ARBA" id="ARBA00023163"/>
    </source>
</evidence>
<reference evidence="6 7" key="1">
    <citation type="submission" date="2018-05" db="EMBL/GenBank/DDBJ databases">
        <title>Paenibacillus flagellatus sp. nov., isolated from selenium mineral soil.</title>
        <authorList>
            <person name="Dai X."/>
        </authorList>
    </citation>
    <scope>NUCLEOTIDE SEQUENCE [LARGE SCALE GENOMIC DNA]</scope>
    <source>
        <strain evidence="6 7">DXL2</strain>
    </source>
</reference>
<feature type="DNA-binding region" description="H-T-H motif" evidence="4">
    <location>
        <begin position="43"/>
        <end position="62"/>
    </location>
</feature>
<dbReference type="Pfam" id="PF00440">
    <property type="entry name" value="TetR_N"/>
    <property type="match status" value="1"/>
</dbReference>
<dbReference type="InterPro" id="IPR009057">
    <property type="entry name" value="Homeodomain-like_sf"/>
</dbReference>
<dbReference type="PANTHER" id="PTHR30055:SF234">
    <property type="entry name" value="HTH-TYPE TRANSCRIPTIONAL REGULATOR BETI"/>
    <property type="match status" value="1"/>
</dbReference>
<name>A0A2V5KPF3_9BACL</name>
<evidence type="ECO:0000259" key="5">
    <source>
        <dbReference type="PROSITE" id="PS50977"/>
    </source>
</evidence>
<dbReference type="Gene3D" id="1.10.10.60">
    <property type="entry name" value="Homeodomain-like"/>
    <property type="match status" value="1"/>
</dbReference>
<sequence>MNMAERDQDKTRVPRQRRSVETKQKIVAAALKLFSEKGFHATNTKAIAKEAQVAVGSVYSYYTDKMEIFKDALALFHEHFSEILRSHGALRLNASQNKRELIRDVIETVIKAHEVDPGFHREMNIMALSYPEVKDMAEKELRFFFKMTARLLRSWQPEIRIRDPEAAATVIILAANSIVEAVAFGGTGIGRERLVEATVDMLHHYLWPQEASQAIDVSPETE</sequence>
<evidence type="ECO:0000256" key="2">
    <source>
        <dbReference type="ARBA" id="ARBA00023125"/>
    </source>
</evidence>
<dbReference type="SUPFAM" id="SSF46689">
    <property type="entry name" value="Homeodomain-like"/>
    <property type="match status" value="1"/>
</dbReference>
<dbReference type="PANTHER" id="PTHR30055">
    <property type="entry name" value="HTH-TYPE TRANSCRIPTIONAL REGULATOR RUTR"/>
    <property type="match status" value="1"/>
</dbReference>
<organism evidence="6 7">
    <name type="scientific">Paenibacillus flagellatus</name>
    <dbReference type="NCBI Taxonomy" id="2211139"/>
    <lineage>
        <taxon>Bacteria</taxon>
        <taxon>Bacillati</taxon>
        <taxon>Bacillota</taxon>
        <taxon>Bacilli</taxon>
        <taxon>Bacillales</taxon>
        <taxon>Paenibacillaceae</taxon>
        <taxon>Paenibacillus</taxon>
    </lineage>
</organism>
<dbReference type="InterPro" id="IPR001647">
    <property type="entry name" value="HTH_TetR"/>
</dbReference>
<dbReference type="Pfam" id="PF17918">
    <property type="entry name" value="TetR_C_15"/>
    <property type="match status" value="1"/>
</dbReference>
<evidence type="ECO:0000313" key="7">
    <source>
        <dbReference type="Proteomes" id="UP000247476"/>
    </source>
</evidence>
<comment type="caution">
    <text evidence="6">The sequence shown here is derived from an EMBL/GenBank/DDBJ whole genome shotgun (WGS) entry which is preliminary data.</text>
</comment>
<dbReference type="PROSITE" id="PS50977">
    <property type="entry name" value="HTH_TETR_2"/>
    <property type="match status" value="1"/>
</dbReference>
<evidence type="ECO:0000256" key="4">
    <source>
        <dbReference type="PROSITE-ProRule" id="PRU00335"/>
    </source>
</evidence>